<evidence type="ECO:0000256" key="1">
    <source>
        <dbReference type="ARBA" id="ARBA00004651"/>
    </source>
</evidence>
<feature type="transmembrane region" description="Helical" evidence="7">
    <location>
        <begin position="150"/>
        <end position="168"/>
    </location>
</feature>
<evidence type="ECO:0000313" key="9">
    <source>
        <dbReference type="Proteomes" id="UP000638918"/>
    </source>
</evidence>
<sequence>MPRNLTFVILIGMLLGVVAGFFCHQVLGDAGAAERVASYFSIVSDIFLKMIKMIIAPLVFATLVAGVARMGDGRAIGRIGAKTLGWFMGASLASLALGMVLVNLLQPGRGLDLPLPTEDAGAVTAKTPDLAAFLVDIVPASIVEAMATNSILQIVVFALFFGVGLAAIGDAGRPLVRAVDAVAEVMLKVTGYVMLTAPLAVFAAIAAVITTEGLGVLLVFGKFIGQFYIGLGLLWALLILAGFLVLGRAIMPLMRAIRGPLMLAFSTASSEAAYPRTLERLVETGVPRRIAGFVLPLGYSFNLDGSMMYATFAILFIAQAYGIDLSLGEQIAMLLVLMVTSKGVAGVPRASLVVVAATLVQFGLPEAGLLLVLGIDQFLDMGRSATNVVGNAVAAGVIAKWEQAHTDLANQPSDIHDVAAKGEATPAPEVAVASAASAPS</sequence>
<dbReference type="PANTHER" id="PTHR42865:SF7">
    <property type="entry name" value="PROTON_GLUTAMATE-ASPARTATE SYMPORTER"/>
    <property type="match status" value="1"/>
</dbReference>
<dbReference type="PANTHER" id="PTHR42865">
    <property type="entry name" value="PROTON/GLUTAMATE-ASPARTATE SYMPORTER"/>
    <property type="match status" value="1"/>
</dbReference>
<feature type="transmembrane region" description="Helical" evidence="7">
    <location>
        <begin position="223"/>
        <end position="246"/>
    </location>
</feature>
<proteinExistence type="predicted"/>
<feature type="transmembrane region" description="Helical" evidence="7">
    <location>
        <begin position="47"/>
        <end position="71"/>
    </location>
</feature>
<keyword evidence="9" id="KW-1185">Reference proteome</keyword>
<reference evidence="8 9" key="1">
    <citation type="submission" date="2020-08" db="EMBL/GenBank/DDBJ databases">
        <title>A Genomic Blueprint of the Chicken Gut Microbiome.</title>
        <authorList>
            <person name="Gilroy R."/>
            <person name="Ravi A."/>
            <person name="Getino M."/>
            <person name="Pursley I."/>
            <person name="Horton D.L."/>
            <person name="Alikhan N.-F."/>
            <person name="Baker D."/>
            <person name="Gharbi K."/>
            <person name="Hall N."/>
            <person name="Watson M."/>
            <person name="Adriaenssens E.M."/>
            <person name="Foster-Nyarko E."/>
            <person name="Jarju S."/>
            <person name="Secka A."/>
            <person name="Antonio M."/>
            <person name="Oren A."/>
            <person name="Chaudhuri R."/>
            <person name="La Ragione R.M."/>
            <person name="Hildebrand F."/>
            <person name="Pallen M.J."/>
        </authorList>
    </citation>
    <scope>NUCLEOTIDE SEQUENCE [LARGE SCALE GENOMIC DNA]</scope>
    <source>
        <strain evidence="8 9">Sa3CVA3</strain>
    </source>
</reference>
<feature type="transmembrane region" description="Helical" evidence="7">
    <location>
        <begin position="189"/>
        <end position="211"/>
    </location>
</feature>
<dbReference type="Proteomes" id="UP000638918">
    <property type="component" value="Unassembled WGS sequence"/>
</dbReference>
<name>A0ABR8QWR6_9CAUL</name>
<dbReference type="EMBL" id="JACSQU010000001">
    <property type="protein sequence ID" value="MBD7939985.1"/>
    <property type="molecule type" value="Genomic_DNA"/>
</dbReference>
<keyword evidence="4 7" id="KW-0812">Transmembrane</keyword>
<organism evidence="8 9">
    <name type="scientific">Brevundimonas guildfordensis</name>
    <dbReference type="NCBI Taxonomy" id="2762241"/>
    <lineage>
        <taxon>Bacteria</taxon>
        <taxon>Pseudomonadati</taxon>
        <taxon>Pseudomonadota</taxon>
        <taxon>Alphaproteobacteria</taxon>
        <taxon>Caulobacterales</taxon>
        <taxon>Caulobacteraceae</taxon>
        <taxon>Brevundimonas</taxon>
    </lineage>
</organism>
<feature type="transmembrane region" description="Helical" evidence="7">
    <location>
        <begin position="83"/>
        <end position="105"/>
    </location>
</feature>
<dbReference type="RefSeq" id="WP_191742473.1">
    <property type="nucleotide sequence ID" value="NZ_JACSQU010000001.1"/>
</dbReference>
<evidence type="ECO:0000256" key="2">
    <source>
        <dbReference type="ARBA" id="ARBA00022448"/>
    </source>
</evidence>
<dbReference type="Gene3D" id="1.10.3860.10">
    <property type="entry name" value="Sodium:dicarboxylate symporter"/>
    <property type="match status" value="1"/>
</dbReference>
<feature type="transmembrane region" description="Helical" evidence="7">
    <location>
        <begin position="7"/>
        <end position="27"/>
    </location>
</feature>
<protein>
    <submittedName>
        <fullName evidence="8">Dicarboxylate/amino acid:cation symporter</fullName>
    </submittedName>
</protein>
<accession>A0ABR8QWR6</accession>
<dbReference type="SUPFAM" id="SSF118215">
    <property type="entry name" value="Proton glutamate symport protein"/>
    <property type="match status" value="1"/>
</dbReference>
<dbReference type="InterPro" id="IPR001991">
    <property type="entry name" value="Na-dicarboxylate_symporter"/>
</dbReference>
<keyword evidence="2" id="KW-0813">Transport</keyword>
<feature type="transmembrane region" description="Helical" evidence="7">
    <location>
        <begin position="309"/>
        <end position="338"/>
    </location>
</feature>
<evidence type="ECO:0000256" key="3">
    <source>
        <dbReference type="ARBA" id="ARBA00022475"/>
    </source>
</evidence>
<comment type="caution">
    <text evidence="8">The sequence shown here is derived from an EMBL/GenBank/DDBJ whole genome shotgun (WGS) entry which is preliminary data.</text>
</comment>
<feature type="transmembrane region" description="Helical" evidence="7">
    <location>
        <begin position="350"/>
        <end position="373"/>
    </location>
</feature>
<dbReference type="InterPro" id="IPR036458">
    <property type="entry name" value="Na:dicarbo_symporter_sf"/>
</dbReference>
<evidence type="ECO:0000256" key="7">
    <source>
        <dbReference type="SAM" id="Phobius"/>
    </source>
</evidence>
<dbReference type="PRINTS" id="PR00173">
    <property type="entry name" value="EDTRNSPORT"/>
</dbReference>
<evidence type="ECO:0000256" key="5">
    <source>
        <dbReference type="ARBA" id="ARBA00022989"/>
    </source>
</evidence>
<dbReference type="Pfam" id="PF00375">
    <property type="entry name" value="SDF"/>
    <property type="match status" value="1"/>
</dbReference>
<gene>
    <name evidence="8" type="ORF">H9656_01110</name>
</gene>
<keyword evidence="6 7" id="KW-0472">Membrane</keyword>
<keyword evidence="3" id="KW-1003">Cell membrane</keyword>
<evidence type="ECO:0000256" key="6">
    <source>
        <dbReference type="ARBA" id="ARBA00023136"/>
    </source>
</evidence>
<keyword evidence="5 7" id="KW-1133">Transmembrane helix</keyword>
<evidence type="ECO:0000313" key="8">
    <source>
        <dbReference type="EMBL" id="MBD7939985.1"/>
    </source>
</evidence>
<evidence type="ECO:0000256" key="4">
    <source>
        <dbReference type="ARBA" id="ARBA00022692"/>
    </source>
</evidence>
<comment type="subcellular location">
    <subcellularLocation>
        <location evidence="1">Cell membrane</location>
        <topology evidence="1">Multi-pass membrane protein</topology>
    </subcellularLocation>
</comment>